<protein>
    <submittedName>
        <fullName evidence="2">Uncharacterized protein</fullName>
    </submittedName>
</protein>
<dbReference type="AlphaFoldDB" id="A0A485BQB6"/>
<dbReference type="GO" id="GO:0071281">
    <property type="term" value="P:cellular response to iron ion"/>
    <property type="evidence" value="ECO:0007669"/>
    <property type="project" value="TreeGrafter"/>
</dbReference>
<organism evidence="2 3">
    <name type="scientific">Kluyvera cryocrescens</name>
    <name type="common">Kluyvera citrophila</name>
    <dbReference type="NCBI Taxonomy" id="580"/>
    <lineage>
        <taxon>Bacteria</taxon>
        <taxon>Pseudomonadati</taxon>
        <taxon>Pseudomonadota</taxon>
        <taxon>Gammaproteobacteria</taxon>
        <taxon>Enterobacterales</taxon>
        <taxon>Enterobacteriaceae</taxon>
        <taxon>Kluyvera</taxon>
    </lineage>
</organism>
<dbReference type="PANTHER" id="PTHR30535">
    <property type="entry name" value="VITAMIN B12-BINDING PROTEIN"/>
    <property type="match status" value="1"/>
</dbReference>
<name>A0A485BQB6_KLUCR</name>
<dbReference type="Gene3D" id="3.40.50.1980">
    <property type="entry name" value="Nitrogenase molybdenum iron protein domain"/>
    <property type="match status" value="1"/>
</dbReference>
<keyword evidence="1" id="KW-0732">Signal</keyword>
<sequence>MSTLHRFLLSLLLACASLTAVTPALADRTVTDQLGRQVTLPDSVNRVVVLQHQTLNLLVQLNAADDIVGVLSSWKKQLARSSLALCRRLIKCRCRAT</sequence>
<dbReference type="SUPFAM" id="SSF53807">
    <property type="entry name" value="Helical backbone' metal receptor"/>
    <property type="match status" value="1"/>
</dbReference>
<evidence type="ECO:0000313" key="3">
    <source>
        <dbReference type="Proteomes" id="UP000401081"/>
    </source>
</evidence>
<dbReference type="PANTHER" id="PTHR30535:SF34">
    <property type="entry name" value="MOLYBDATE-BINDING PROTEIN MOLA"/>
    <property type="match status" value="1"/>
</dbReference>
<feature type="signal peptide" evidence="1">
    <location>
        <begin position="1"/>
        <end position="26"/>
    </location>
</feature>
<proteinExistence type="predicted"/>
<dbReference type="InterPro" id="IPR050902">
    <property type="entry name" value="ABC_Transporter_SBP"/>
</dbReference>
<dbReference type="Proteomes" id="UP000401081">
    <property type="component" value="Unassembled WGS sequence"/>
</dbReference>
<gene>
    <name evidence="2" type="ORF">NCTC12993_05273</name>
</gene>
<evidence type="ECO:0000256" key="1">
    <source>
        <dbReference type="SAM" id="SignalP"/>
    </source>
</evidence>
<accession>A0A485BQB6</accession>
<feature type="chain" id="PRO_5019781736" evidence="1">
    <location>
        <begin position="27"/>
        <end position="97"/>
    </location>
</feature>
<dbReference type="EMBL" id="CAADJD010000022">
    <property type="protein sequence ID" value="VFS75274.1"/>
    <property type="molecule type" value="Genomic_DNA"/>
</dbReference>
<keyword evidence="3" id="KW-1185">Reference proteome</keyword>
<evidence type="ECO:0000313" key="2">
    <source>
        <dbReference type="EMBL" id="VFS75274.1"/>
    </source>
</evidence>
<reference evidence="2 3" key="1">
    <citation type="submission" date="2019-03" db="EMBL/GenBank/DDBJ databases">
        <authorList>
            <consortium name="Pathogen Informatics"/>
        </authorList>
    </citation>
    <scope>NUCLEOTIDE SEQUENCE [LARGE SCALE GENOMIC DNA]</scope>
    <source>
        <strain evidence="2 3">NCTC12993</strain>
    </source>
</reference>